<dbReference type="STRING" id="189381.GCA_900166615_04374"/>
<evidence type="ECO:0000313" key="3">
    <source>
        <dbReference type="EMBL" id="KON90996.1"/>
    </source>
</evidence>
<dbReference type="Gene3D" id="3.40.50.720">
    <property type="entry name" value="NAD(P)-binding Rossmann-like Domain"/>
    <property type="match status" value="1"/>
</dbReference>
<comment type="caution">
    <text evidence="3">The sequence shown here is derived from an EMBL/GenBank/DDBJ whole genome shotgun (WGS) entry which is preliminary data.</text>
</comment>
<keyword evidence="4" id="KW-1185">Reference proteome</keyword>
<name>A0A0M0GNK5_9BACI</name>
<evidence type="ECO:0000313" key="4">
    <source>
        <dbReference type="Proteomes" id="UP000037405"/>
    </source>
</evidence>
<comment type="similarity">
    <text evidence="1">Belongs to the short-chain dehydrogenases/reductases (SDR) family.</text>
</comment>
<gene>
    <name evidence="3" type="ORF">AF331_00130</name>
</gene>
<dbReference type="PATRIC" id="fig|189381.12.peg.88"/>
<evidence type="ECO:0000256" key="1">
    <source>
        <dbReference type="ARBA" id="ARBA00006484"/>
    </source>
</evidence>
<dbReference type="GO" id="GO:0016614">
    <property type="term" value="F:oxidoreductase activity, acting on CH-OH group of donors"/>
    <property type="evidence" value="ECO:0007669"/>
    <property type="project" value="UniProtKB-ARBA"/>
</dbReference>
<reference evidence="4" key="1">
    <citation type="submission" date="2015-07" db="EMBL/GenBank/DDBJ databases">
        <title>Fjat-14235 jcm11544.</title>
        <authorList>
            <person name="Liu B."/>
            <person name="Wang J."/>
            <person name="Zhu Y."/>
            <person name="Liu G."/>
            <person name="Chen Q."/>
            <person name="Chen Z."/>
            <person name="Lan J."/>
            <person name="Che J."/>
            <person name="Ge C."/>
            <person name="Shi H."/>
            <person name="Pan Z."/>
            <person name="Liu X."/>
        </authorList>
    </citation>
    <scope>NUCLEOTIDE SEQUENCE [LARGE SCALE GENOMIC DNA]</scope>
    <source>
        <strain evidence="4">JCM 11544</strain>
    </source>
</reference>
<evidence type="ECO:0000256" key="2">
    <source>
        <dbReference type="ARBA" id="ARBA00023002"/>
    </source>
</evidence>
<dbReference type="AlphaFoldDB" id="A0A0M0GNK5"/>
<dbReference type="NCBIfam" id="NF009389">
    <property type="entry name" value="PRK12748.1"/>
    <property type="match status" value="1"/>
</dbReference>
<dbReference type="SUPFAM" id="SSF51735">
    <property type="entry name" value="NAD(P)-binding Rossmann-fold domains"/>
    <property type="match status" value="1"/>
</dbReference>
<keyword evidence="2" id="KW-0560">Oxidoreductase</keyword>
<sequence>MKGSLPIALVTGVSRDKGIGAAICRILARDGMDIFFTHWGTYDGEDGCGKEEGFPSVFAKELEGLGVRTAHMEADLSRQDAPALILQTATQSLGLPRVLINNATYESPTDFRTMRMETLDMHYQVNNRGTIMLSMEFARRFEEVYAGAEDGRIVFMVSKGPDPHNLAYTATKGMLTAITEPLATALAPVGITVNSVDPGPTDSGWITDEIRENLLPLFPSGRIGTPEDAARLIRFLASEDSRWVTGQVLRSEGGFIGK</sequence>
<dbReference type="EMBL" id="LGUE01000001">
    <property type="protein sequence ID" value="KON90996.1"/>
    <property type="molecule type" value="Genomic_DNA"/>
</dbReference>
<dbReference type="PRINTS" id="PR00081">
    <property type="entry name" value="GDHRDH"/>
</dbReference>
<dbReference type="InterPro" id="IPR002347">
    <property type="entry name" value="SDR_fam"/>
</dbReference>
<dbReference type="RefSeq" id="WP_053426240.1">
    <property type="nucleotide sequence ID" value="NZ_LGUE01000001.1"/>
</dbReference>
<dbReference type="OrthoDB" id="9803333at2"/>
<accession>A0A0M0GNK5</accession>
<dbReference type="Proteomes" id="UP000037405">
    <property type="component" value="Unassembled WGS sequence"/>
</dbReference>
<dbReference type="PANTHER" id="PTHR48107">
    <property type="entry name" value="NADPH-DEPENDENT ALDEHYDE REDUCTASE-LIKE PROTEIN, CHLOROPLASTIC-RELATED"/>
    <property type="match status" value="1"/>
</dbReference>
<dbReference type="Pfam" id="PF13561">
    <property type="entry name" value="adh_short_C2"/>
    <property type="match status" value="1"/>
</dbReference>
<dbReference type="PANTHER" id="PTHR48107:SF7">
    <property type="entry name" value="RE15974P"/>
    <property type="match status" value="1"/>
</dbReference>
<proteinExistence type="inferred from homology"/>
<organism evidence="3 4">
    <name type="scientific">Rossellomorea marisflavi</name>
    <dbReference type="NCBI Taxonomy" id="189381"/>
    <lineage>
        <taxon>Bacteria</taxon>
        <taxon>Bacillati</taxon>
        <taxon>Bacillota</taxon>
        <taxon>Bacilli</taxon>
        <taxon>Bacillales</taxon>
        <taxon>Bacillaceae</taxon>
        <taxon>Rossellomorea</taxon>
    </lineage>
</organism>
<protein>
    <submittedName>
        <fullName evidence="3">Oxidoreductase</fullName>
    </submittedName>
</protein>
<dbReference type="InterPro" id="IPR036291">
    <property type="entry name" value="NAD(P)-bd_dom_sf"/>
</dbReference>
<dbReference type="CDD" id="cd05233">
    <property type="entry name" value="SDR_c"/>
    <property type="match status" value="1"/>
</dbReference>